<keyword evidence="2" id="KW-0378">Hydrolase</keyword>
<evidence type="ECO:0000259" key="1">
    <source>
        <dbReference type="Pfam" id="PF01551"/>
    </source>
</evidence>
<protein>
    <submittedName>
        <fullName evidence="2">M23 family metallopeptidase</fullName>
        <ecNumber evidence="2">3.4.-.-</ecNumber>
    </submittedName>
</protein>
<evidence type="ECO:0000313" key="3">
    <source>
        <dbReference type="Proteomes" id="UP001444625"/>
    </source>
</evidence>
<name>A0ABU9XIK2_9BACI</name>
<sequence length="219" mass="24616">MFSFMYLIAGDIEPAEAAPRMLWPTDSTRVTSEYGPRTINGVYQYHRGIDIGARSPGVAGDNIYAAHTGIVKNAYWNNARGWVVDIRHTGSYKVGGTDNVLSRYQHLRYSSKMTPGKTVYKGTVVGYMGASGDVTGVHLHFETMYCSDSTCNSASYVNPRTYLNDLGGGGPMINRTNMDFENTLSYFEEEDWYSYKELKNMTPAEREKIGYPNPEEEFE</sequence>
<dbReference type="Pfam" id="PF01551">
    <property type="entry name" value="Peptidase_M23"/>
    <property type="match status" value="1"/>
</dbReference>
<dbReference type="EMBL" id="JBDIML010000003">
    <property type="protein sequence ID" value="MEN2767506.1"/>
    <property type="molecule type" value="Genomic_DNA"/>
</dbReference>
<dbReference type="EC" id="3.4.-.-" evidence="2"/>
<dbReference type="RefSeq" id="WP_345824981.1">
    <property type="nucleotide sequence ID" value="NZ_JBDIML010000003.1"/>
</dbReference>
<dbReference type="InterPro" id="IPR050570">
    <property type="entry name" value="Cell_wall_metabolism_enzyme"/>
</dbReference>
<reference evidence="2 3" key="1">
    <citation type="submission" date="2024-05" db="EMBL/GenBank/DDBJ databases">
        <authorList>
            <person name="Haq I."/>
            <person name="Ullah Z."/>
            <person name="Ahmad R."/>
            <person name="Li M."/>
            <person name="Tong Y."/>
        </authorList>
    </citation>
    <scope>NUCLEOTIDE SEQUENCE [LARGE SCALE GENOMIC DNA]</scope>
    <source>
        <strain evidence="2 3">16A2E</strain>
    </source>
</reference>
<dbReference type="PANTHER" id="PTHR21666:SF270">
    <property type="entry name" value="MUREIN HYDROLASE ACTIVATOR ENVC"/>
    <property type="match status" value="1"/>
</dbReference>
<dbReference type="PANTHER" id="PTHR21666">
    <property type="entry name" value="PEPTIDASE-RELATED"/>
    <property type="match status" value="1"/>
</dbReference>
<organism evidence="2 3">
    <name type="scientific">Ornithinibacillus xuwenensis</name>
    <dbReference type="NCBI Taxonomy" id="3144668"/>
    <lineage>
        <taxon>Bacteria</taxon>
        <taxon>Bacillati</taxon>
        <taxon>Bacillota</taxon>
        <taxon>Bacilli</taxon>
        <taxon>Bacillales</taxon>
        <taxon>Bacillaceae</taxon>
        <taxon>Ornithinibacillus</taxon>
    </lineage>
</organism>
<dbReference type="SUPFAM" id="SSF51261">
    <property type="entry name" value="Duplicated hybrid motif"/>
    <property type="match status" value="1"/>
</dbReference>
<comment type="caution">
    <text evidence="2">The sequence shown here is derived from an EMBL/GenBank/DDBJ whole genome shotgun (WGS) entry which is preliminary data.</text>
</comment>
<dbReference type="GO" id="GO:0016787">
    <property type="term" value="F:hydrolase activity"/>
    <property type="evidence" value="ECO:0007669"/>
    <property type="project" value="UniProtKB-KW"/>
</dbReference>
<accession>A0ABU9XIK2</accession>
<keyword evidence="3" id="KW-1185">Reference proteome</keyword>
<dbReference type="CDD" id="cd12797">
    <property type="entry name" value="M23_peptidase"/>
    <property type="match status" value="1"/>
</dbReference>
<proteinExistence type="predicted"/>
<dbReference type="Gene3D" id="2.70.70.10">
    <property type="entry name" value="Glucose Permease (Domain IIA)"/>
    <property type="match status" value="1"/>
</dbReference>
<evidence type="ECO:0000313" key="2">
    <source>
        <dbReference type="EMBL" id="MEN2767506.1"/>
    </source>
</evidence>
<dbReference type="Proteomes" id="UP001444625">
    <property type="component" value="Unassembled WGS sequence"/>
</dbReference>
<dbReference type="InterPro" id="IPR011055">
    <property type="entry name" value="Dup_hybrid_motif"/>
</dbReference>
<gene>
    <name evidence="2" type="ORF">ABC228_09930</name>
</gene>
<dbReference type="InterPro" id="IPR016047">
    <property type="entry name" value="M23ase_b-sheet_dom"/>
</dbReference>
<feature type="domain" description="M23ase beta-sheet core" evidence="1">
    <location>
        <begin position="45"/>
        <end position="145"/>
    </location>
</feature>